<evidence type="ECO:0000313" key="1">
    <source>
        <dbReference type="EMBL" id="KAJ9105630.1"/>
    </source>
</evidence>
<proteinExistence type="predicted"/>
<evidence type="ECO:0000313" key="2">
    <source>
        <dbReference type="Proteomes" id="UP001230649"/>
    </source>
</evidence>
<sequence length="132" mass="12927">MSDTAPNTISPQQGGLAGTTVGNVPGAAKTGLGVADPSLPTPKQDVIGDPEIAAGTKLEPLEKDQGSTRDAQTILDDLSNSATGQSATEALSSAQAAVTSALGSATTAAQGLANQAYDAVMNATGTAETSKK</sequence>
<organism evidence="1 2">
    <name type="scientific">Naganishia adeliensis</name>
    <dbReference type="NCBI Taxonomy" id="92952"/>
    <lineage>
        <taxon>Eukaryota</taxon>
        <taxon>Fungi</taxon>
        <taxon>Dikarya</taxon>
        <taxon>Basidiomycota</taxon>
        <taxon>Agaricomycotina</taxon>
        <taxon>Tremellomycetes</taxon>
        <taxon>Filobasidiales</taxon>
        <taxon>Filobasidiaceae</taxon>
        <taxon>Naganishia</taxon>
    </lineage>
</organism>
<keyword evidence="2" id="KW-1185">Reference proteome</keyword>
<gene>
    <name evidence="1" type="ORF">QFC20_004310</name>
</gene>
<reference evidence="1" key="1">
    <citation type="submission" date="2023-04" db="EMBL/GenBank/DDBJ databases">
        <title>Draft Genome sequencing of Naganishia species isolated from polar environments using Oxford Nanopore Technology.</title>
        <authorList>
            <person name="Leo P."/>
            <person name="Venkateswaran K."/>
        </authorList>
    </citation>
    <scope>NUCLEOTIDE SEQUENCE</scope>
    <source>
        <strain evidence="1">MNA-CCFEE 5262</strain>
    </source>
</reference>
<name>A0ACC2W3E6_9TREE</name>
<comment type="caution">
    <text evidence="1">The sequence shown here is derived from an EMBL/GenBank/DDBJ whole genome shotgun (WGS) entry which is preliminary data.</text>
</comment>
<accession>A0ACC2W3E6</accession>
<dbReference type="Proteomes" id="UP001230649">
    <property type="component" value="Unassembled WGS sequence"/>
</dbReference>
<dbReference type="EMBL" id="JASBWS010000048">
    <property type="protein sequence ID" value="KAJ9105630.1"/>
    <property type="molecule type" value="Genomic_DNA"/>
</dbReference>
<protein>
    <submittedName>
        <fullName evidence="1">Uncharacterized protein</fullName>
    </submittedName>
</protein>